<dbReference type="InterPro" id="IPR050951">
    <property type="entry name" value="Retrovirus_Pol_polyprotein"/>
</dbReference>
<dbReference type="PANTHER" id="PTHR37984">
    <property type="entry name" value="PROTEIN CBG26694"/>
    <property type="match status" value="1"/>
</dbReference>
<dbReference type="Pfam" id="PF17919">
    <property type="entry name" value="RT_RNaseH_2"/>
    <property type="match status" value="1"/>
</dbReference>
<sequence>MSPEKASKLGLERTKLPHRIKVFNVDGMANKTAWIMQLVMATHNIGTKQMTDTFFISGLGREEVILGLPWLRKYNPEVDWITGRTTFPTKWYIKIPRVAGVLDFESPEELIHRIDIRAKLSTSQQLEHNAETTGLAATMSIPEYLSQYHGQFEDKEAEHFPISRPYDHAIELKPEFTPRDCKVYSLTALEQTELDNFLMENLRKGYIQKSKSPMASPFFFVGKKEKGKLRPTQDYRRLNHGTIKNTYPLPLVSDLIDRLRDATIFSKLDLRNGYNNVRIKDGDQWKAAFKTNRGLFEPTVMFFGLMNSPATFQAFMDDVLQDFMAEGWCLVYMDDILIYLETEEQHRECTIRLLQRLKEQDLYLKLHKCKFDMREIDFLGLIIRPGQIAMDPTKLSGISEWPAPKTVTGVRSFMGFTNFYRKFIGNCLAIAKPLYDLTKKGVPFNWTAACDAAFNMLKRRFQQEPVLRLPDPKRPFIIETDASKWASGRVLRQEGPDGELHPCGYISHAFDATERNYEIYDRELFAIIRALEAWRHYLMEGPHPVTVLCDHKNLTYFCTAQKLNRRQA</sequence>
<evidence type="ECO:0000256" key="3">
    <source>
        <dbReference type="ARBA" id="ARBA00022722"/>
    </source>
</evidence>
<dbReference type="InterPro" id="IPR000477">
    <property type="entry name" value="RT_dom"/>
</dbReference>
<keyword evidence="4" id="KW-0255">Endonuclease</keyword>
<keyword evidence="2" id="KW-0548">Nucleotidyltransferase</keyword>
<dbReference type="CDD" id="cd09274">
    <property type="entry name" value="RNase_HI_RT_Ty3"/>
    <property type="match status" value="1"/>
</dbReference>
<dbReference type="Gene3D" id="2.40.70.10">
    <property type="entry name" value="Acid Proteases"/>
    <property type="match status" value="1"/>
</dbReference>
<evidence type="ECO:0000313" key="7">
    <source>
        <dbReference type="EMBL" id="KTB33320.1"/>
    </source>
</evidence>
<accession>A0A0W0FAK4</accession>
<dbReference type="PANTHER" id="PTHR37984:SF5">
    <property type="entry name" value="PROTEIN NYNRIN-LIKE"/>
    <property type="match status" value="1"/>
</dbReference>
<evidence type="ECO:0000259" key="6">
    <source>
        <dbReference type="PROSITE" id="PS50878"/>
    </source>
</evidence>
<dbReference type="InterPro" id="IPR043128">
    <property type="entry name" value="Rev_trsase/Diguanyl_cyclase"/>
</dbReference>
<evidence type="ECO:0000256" key="2">
    <source>
        <dbReference type="ARBA" id="ARBA00022695"/>
    </source>
</evidence>
<keyword evidence="3" id="KW-0540">Nuclease</keyword>
<evidence type="ECO:0000313" key="8">
    <source>
        <dbReference type="Proteomes" id="UP000054988"/>
    </source>
</evidence>
<feature type="domain" description="Reverse transcriptase" evidence="6">
    <location>
        <begin position="202"/>
        <end position="383"/>
    </location>
</feature>
<dbReference type="FunFam" id="3.30.70.270:FF:000020">
    <property type="entry name" value="Transposon Tf2-6 polyprotein-like Protein"/>
    <property type="match status" value="1"/>
</dbReference>
<evidence type="ECO:0000256" key="1">
    <source>
        <dbReference type="ARBA" id="ARBA00022679"/>
    </source>
</evidence>
<protein>
    <recommendedName>
        <fullName evidence="6">Reverse transcriptase domain-containing protein</fullName>
    </recommendedName>
</protein>
<keyword evidence="1" id="KW-0808">Transferase</keyword>
<dbReference type="CDD" id="cd00303">
    <property type="entry name" value="retropepsin_like"/>
    <property type="match status" value="1"/>
</dbReference>
<dbReference type="Gene3D" id="3.10.20.370">
    <property type="match status" value="1"/>
</dbReference>
<dbReference type="Gene3D" id="3.30.70.270">
    <property type="match status" value="2"/>
</dbReference>
<dbReference type="EMBL" id="LATX01002177">
    <property type="protein sequence ID" value="KTB33320.1"/>
    <property type="molecule type" value="Genomic_DNA"/>
</dbReference>
<dbReference type="Proteomes" id="UP000054988">
    <property type="component" value="Unassembled WGS sequence"/>
</dbReference>
<keyword evidence="4" id="KW-0378">Hydrolase</keyword>
<dbReference type="AlphaFoldDB" id="A0A0W0FAK4"/>
<dbReference type="SUPFAM" id="SSF56672">
    <property type="entry name" value="DNA/RNA polymerases"/>
    <property type="match status" value="1"/>
</dbReference>
<organism evidence="7 8">
    <name type="scientific">Moniliophthora roreri</name>
    <name type="common">Frosty pod rot fungus</name>
    <name type="synonym">Monilia roreri</name>
    <dbReference type="NCBI Taxonomy" id="221103"/>
    <lineage>
        <taxon>Eukaryota</taxon>
        <taxon>Fungi</taxon>
        <taxon>Dikarya</taxon>
        <taxon>Basidiomycota</taxon>
        <taxon>Agaricomycotina</taxon>
        <taxon>Agaricomycetes</taxon>
        <taxon>Agaricomycetidae</taxon>
        <taxon>Agaricales</taxon>
        <taxon>Marasmiineae</taxon>
        <taxon>Marasmiaceae</taxon>
        <taxon>Moniliophthora</taxon>
    </lineage>
</organism>
<evidence type="ECO:0000256" key="5">
    <source>
        <dbReference type="ARBA" id="ARBA00023268"/>
    </source>
</evidence>
<dbReference type="Gene3D" id="3.10.10.10">
    <property type="entry name" value="HIV Type 1 Reverse Transcriptase, subunit A, domain 1"/>
    <property type="match status" value="1"/>
</dbReference>
<dbReference type="InterPro" id="IPR043502">
    <property type="entry name" value="DNA/RNA_pol_sf"/>
</dbReference>
<evidence type="ECO:0000256" key="4">
    <source>
        <dbReference type="ARBA" id="ARBA00022759"/>
    </source>
</evidence>
<dbReference type="InterPro" id="IPR021109">
    <property type="entry name" value="Peptidase_aspartic_dom_sf"/>
</dbReference>
<proteinExistence type="predicted"/>
<keyword evidence="5" id="KW-0511">Multifunctional enzyme</keyword>
<reference evidence="7 8" key="1">
    <citation type="submission" date="2015-12" db="EMBL/GenBank/DDBJ databases">
        <title>Draft genome sequence of Moniliophthora roreri, the causal agent of frosty pod rot of cacao.</title>
        <authorList>
            <person name="Aime M.C."/>
            <person name="Diaz-Valderrama J.R."/>
            <person name="Kijpornyongpan T."/>
            <person name="Phillips-Mora W."/>
        </authorList>
    </citation>
    <scope>NUCLEOTIDE SEQUENCE [LARGE SCALE GENOMIC DNA]</scope>
    <source>
        <strain evidence="7 8">MCA 2952</strain>
    </source>
</reference>
<dbReference type="InterPro" id="IPR041577">
    <property type="entry name" value="RT_RNaseH_2"/>
</dbReference>
<comment type="caution">
    <text evidence="7">The sequence shown here is derived from an EMBL/GenBank/DDBJ whole genome shotgun (WGS) entry which is preliminary data.</text>
</comment>
<gene>
    <name evidence="7" type="ORF">WG66_14100</name>
</gene>
<dbReference type="PROSITE" id="PS50878">
    <property type="entry name" value="RT_POL"/>
    <property type="match status" value="1"/>
</dbReference>
<dbReference type="GO" id="GO:0004519">
    <property type="term" value="F:endonuclease activity"/>
    <property type="evidence" value="ECO:0007669"/>
    <property type="project" value="UniProtKB-KW"/>
</dbReference>
<dbReference type="CDD" id="cd01647">
    <property type="entry name" value="RT_LTR"/>
    <property type="match status" value="1"/>
</dbReference>
<name>A0A0W0FAK4_MONRR</name>
<dbReference type="Pfam" id="PF00078">
    <property type="entry name" value="RVT_1"/>
    <property type="match status" value="1"/>
</dbReference>
<dbReference type="GO" id="GO:0016779">
    <property type="term" value="F:nucleotidyltransferase activity"/>
    <property type="evidence" value="ECO:0007669"/>
    <property type="project" value="UniProtKB-KW"/>
</dbReference>